<dbReference type="CDD" id="cd00130">
    <property type="entry name" value="PAS"/>
    <property type="match status" value="3"/>
</dbReference>
<reference evidence="19" key="2">
    <citation type="submission" date="2021-08" db="EMBL/GenBank/DDBJ databases">
        <authorList>
            <person name="Tani A."/>
            <person name="Ola A."/>
            <person name="Ogura Y."/>
            <person name="Katsura K."/>
            <person name="Hayashi T."/>
        </authorList>
    </citation>
    <scope>NUCLEOTIDE SEQUENCE</scope>
    <source>
        <strain evidence="19">DSM 16372</strain>
    </source>
</reference>
<dbReference type="EMBL" id="BPQO01000031">
    <property type="protein sequence ID" value="GJD91762.1"/>
    <property type="molecule type" value="Genomic_DNA"/>
</dbReference>
<dbReference type="NCBIfam" id="TIGR00229">
    <property type="entry name" value="sensory_box"/>
    <property type="match status" value="2"/>
</dbReference>
<dbReference type="Pfam" id="PF08447">
    <property type="entry name" value="PAS_3"/>
    <property type="match status" value="1"/>
</dbReference>
<keyword evidence="8" id="KW-0288">FMN</keyword>
<keyword evidence="5" id="KW-0597">Phosphoprotein</keyword>
<comment type="caution">
    <text evidence="19">The sequence shown here is derived from an EMBL/GenBank/DDBJ whole genome shotgun (WGS) entry which is preliminary data.</text>
</comment>
<dbReference type="RefSeq" id="WP_066921676.1">
    <property type="nucleotide sequence ID" value="NZ_BPQO01000031.1"/>
</dbReference>
<keyword evidence="11" id="KW-0547">Nucleotide-binding</keyword>
<evidence type="ECO:0000256" key="14">
    <source>
        <dbReference type="ARBA" id="ARBA00022991"/>
    </source>
</evidence>
<keyword evidence="10" id="KW-0677">Repeat</keyword>
<dbReference type="Pfam" id="PF07536">
    <property type="entry name" value="HWE_HK"/>
    <property type="match status" value="1"/>
</dbReference>
<dbReference type="InterPro" id="IPR013655">
    <property type="entry name" value="PAS_fold_3"/>
</dbReference>
<evidence type="ECO:0000256" key="7">
    <source>
        <dbReference type="ARBA" id="ARBA00022630"/>
    </source>
</evidence>
<dbReference type="Gene3D" id="3.30.565.10">
    <property type="entry name" value="Histidine kinase-like ATPase, C-terminal domain"/>
    <property type="match status" value="1"/>
</dbReference>
<dbReference type="AlphaFoldDB" id="A0AAV4ZTE7"/>
<evidence type="ECO:0000256" key="3">
    <source>
        <dbReference type="ARBA" id="ARBA00021740"/>
    </source>
</evidence>
<evidence type="ECO:0000256" key="11">
    <source>
        <dbReference type="ARBA" id="ARBA00022741"/>
    </source>
</evidence>
<keyword evidence="14" id="KW-0157">Chromophore</keyword>
<dbReference type="PROSITE" id="PS50113">
    <property type="entry name" value="PAC"/>
    <property type="match status" value="1"/>
</dbReference>
<dbReference type="InterPro" id="IPR001610">
    <property type="entry name" value="PAC"/>
</dbReference>
<dbReference type="Gene3D" id="3.30.450.20">
    <property type="entry name" value="PAS domain"/>
    <property type="match status" value="3"/>
</dbReference>
<keyword evidence="15" id="KW-0843">Virulence</keyword>
<reference evidence="19" key="1">
    <citation type="journal article" date="2016" name="Front. Microbiol.">
        <title>Genome Sequence of the Piezophilic, Mesophilic Sulfate-Reducing Bacterium Desulfovibrio indicus J2T.</title>
        <authorList>
            <person name="Cao J."/>
            <person name="Maignien L."/>
            <person name="Shao Z."/>
            <person name="Alain K."/>
            <person name="Jebbar M."/>
        </authorList>
    </citation>
    <scope>NUCLEOTIDE SEQUENCE</scope>
    <source>
        <strain evidence="19">DSM 16372</strain>
    </source>
</reference>
<dbReference type="InterPro" id="IPR011102">
    <property type="entry name" value="Sig_transdc_His_kinase_HWE"/>
</dbReference>
<dbReference type="Pfam" id="PF13188">
    <property type="entry name" value="PAS_8"/>
    <property type="match status" value="1"/>
</dbReference>
<evidence type="ECO:0000256" key="5">
    <source>
        <dbReference type="ARBA" id="ARBA00022553"/>
    </source>
</evidence>
<dbReference type="GO" id="GO:0009881">
    <property type="term" value="F:photoreceptor activity"/>
    <property type="evidence" value="ECO:0007669"/>
    <property type="project" value="UniProtKB-KW"/>
</dbReference>
<evidence type="ECO:0000256" key="16">
    <source>
        <dbReference type="ARBA" id="ARBA00023170"/>
    </source>
</evidence>
<dbReference type="Gene3D" id="2.10.70.100">
    <property type="match status" value="1"/>
</dbReference>
<keyword evidence="13" id="KW-0067">ATP-binding</keyword>
<dbReference type="SUPFAM" id="SSF55785">
    <property type="entry name" value="PYP-like sensor domain (PAS domain)"/>
    <property type="match status" value="3"/>
</dbReference>
<keyword evidence="6" id="KW-0716">Sensory transduction</keyword>
<feature type="domain" description="PAC" evidence="18">
    <location>
        <begin position="168"/>
        <end position="221"/>
    </location>
</feature>
<dbReference type="InterPro" id="IPR000700">
    <property type="entry name" value="PAS-assoc_C"/>
</dbReference>
<feature type="domain" description="PAS" evidence="17">
    <location>
        <begin position="251"/>
        <end position="296"/>
    </location>
</feature>
<keyword evidence="4" id="KW-0600">Photoreceptor protein</keyword>
<evidence type="ECO:0000256" key="1">
    <source>
        <dbReference type="ARBA" id="ARBA00000085"/>
    </source>
</evidence>
<comment type="catalytic activity">
    <reaction evidence="1">
        <text>ATP + protein L-histidine = ADP + protein N-phospho-L-histidine.</text>
        <dbReference type="EC" id="2.7.13.3"/>
    </reaction>
</comment>
<keyword evidence="20" id="KW-1185">Reference proteome</keyword>
<dbReference type="InterPro" id="IPR035965">
    <property type="entry name" value="PAS-like_dom_sf"/>
</dbReference>
<evidence type="ECO:0000313" key="20">
    <source>
        <dbReference type="Proteomes" id="UP001055247"/>
    </source>
</evidence>
<evidence type="ECO:0000256" key="4">
    <source>
        <dbReference type="ARBA" id="ARBA00022543"/>
    </source>
</evidence>
<evidence type="ECO:0000256" key="10">
    <source>
        <dbReference type="ARBA" id="ARBA00022737"/>
    </source>
</evidence>
<keyword evidence="7" id="KW-0285">Flavoprotein</keyword>
<sequence>MFRVAFVQAEIGLAVLDDGGTRLREANPALCALLGYPAGALKGHPFADLLAPGEEPGEGIRSWRRADGAALDVRVRRNGPVLTVEAVDPDAAAHSEENREALAAAGLGEWRWERASGRVILSRRAGQILGHPAGTAPTWATLRQALPEAALERLVAAVRTSLAEGVPYTFEGALRRLDDGRTVVVASRGQPVRGPDGTVTGLAGVVQDITTRVQARDELVARDHRLRAATSIARLGIFEWHMLEDQAIWENERMFEIFGRVPQDGTIGKSEFLDDILHPDDRDRVRSAISRALREDDILHVTGRVRRKSDGAWRTIDMAGRFERDAPNRLPRRLIGVVADVTDRRTAEERQTLLIRELHHRVKNTLATVQAIVGSTARTASGIESFYEAFVGRIKSLAHTHTVLTEDTWQTANLRDLLANELKPYAESAAADAADGRVVLDGPDLDLPSEMAVPVGMAIHELTTNAAKYGALSNRRGRVAVTWSLEPGEAASILHFRWRESGGPPVQPPRRQGFGSRLLQRVLTAQVQAEVETDYAPEGFTLTMRAPLPARDRTLNPLAG</sequence>
<dbReference type="InterPro" id="IPR013656">
    <property type="entry name" value="PAS_4"/>
</dbReference>
<dbReference type="EC" id="2.7.13.3" evidence="2"/>
<dbReference type="Proteomes" id="UP001055247">
    <property type="component" value="Unassembled WGS sequence"/>
</dbReference>
<evidence type="ECO:0000256" key="9">
    <source>
        <dbReference type="ARBA" id="ARBA00022679"/>
    </source>
</evidence>
<evidence type="ECO:0000256" key="8">
    <source>
        <dbReference type="ARBA" id="ARBA00022643"/>
    </source>
</evidence>
<dbReference type="PANTHER" id="PTHR41523:SF7">
    <property type="entry name" value="HISTIDINE KINASE"/>
    <property type="match status" value="1"/>
</dbReference>
<dbReference type="PANTHER" id="PTHR41523">
    <property type="entry name" value="TWO-COMPONENT SYSTEM SENSOR PROTEIN"/>
    <property type="match status" value="1"/>
</dbReference>
<name>A0AAV4ZTE7_9HYPH</name>
<dbReference type="GO" id="GO:0005524">
    <property type="term" value="F:ATP binding"/>
    <property type="evidence" value="ECO:0007669"/>
    <property type="project" value="UniProtKB-KW"/>
</dbReference>
<accession>A0AAV4ZTE7</accession>
<evidence type="ECO:0000256" key="2">
    <source>
        <dbReference type="ARBA" id="ARBA00012438"/>
    </source>
</evidence>
<evidence type="ECO:0000256" key="12">
    <source>
        <dbReference type="ARBA" id="ARBA00022777"/>
    </source>
</evidence>
<dbReference type="SMART" id="SM00086">
    <property type="entry name" value="PAC"/>
    <property type="match status" value="2"/>
</dbReference>
<proteinExistence type="predicted"/>
<keyword evidence="16" id="KW-0675">Receptor</keyword>
<evidence type="ECO:0000256" key="6">
    <source>
        <dbReference type="ARBA" id="ARBA00022606"/>
    </source>
</evidence>
<dbReference type="PROSITE" id="PS50112">
    <property type="entry name" value="PAS"/>
    <property type="match status" value="1"/>
</dbReference>
<evidence type="ECO:0000259" key="18">
    <source>
        <dbReference type="PROSITE" id="PS50113"/>
    </source>
</evidence>
<dbReference type="SMART" id="SM00091">
    <property type="entry name" value="PAS"/>
    <property type="match status" value="3"/>
</dbReference>
<evidence type="ECO:0000259" key="17">
    <source>
        <dbReference type="PROSITE" id="PS50112"/>
    </source>
</evidence>
<evidence type="ECO:0000256" key="13">
    <source>
        <dbReference type="ARBA" id="ARBA00022840"/>
    </source>
</evidence>
<keyword evidence="12" id="KW-0418">Kinase</keyword>
<dbReference type="GO" id="GO:0004673">
    <property type="term" value="F:protein histidine kinase activity"/>
    <property type="evidence" value="ECO:0007669"/>
    <property type="project" value="UniProtKB-EC"/>
</dbReference>
<dbReference type="SMART" id="SM00911">
    <property type="entry name" value="HWE_HK"/>
    <property type="match status" value="1"/>
</dbReference>
<protein>
    <recommendedName>
        <fullName evidence="3">Blue-light-activated histidine kinase</fullName>
        <ecNumber evidence="2">2.7.13.3</ecNumber>
    </recommendedName>
</protein>
<dbReference type="InterPro" id="IPR036890">
    <property type="entry name" value="HATPase_C_sf"/>
</dbReference>
<organism evidence="19 20">
    <name type="scientific">Methylobacterium hispanicum</name>
    <dbReference type="NCBI Taxonomy" id="270350"/>
    <lineage>
        <taxon>Bacteria</taxon>
        <taxon>Pseudomonadati</taxon>
        <taxon>Pseudomonadota</taxon>
        <taxon>Alphaproteobacteria</taxon>
        <taxon>Hyphomicrobiales</taxon>
        <taxon>Methylobacteriaceae</taxon>
        <taxon>Methylobacterium</taxon>
    </lineage>
</organism>
<evidence type="ECO:0000313" key="19">
    <source>
        <dbReference type="EMBL" id="GJD91762.1"/>
    </source>
</evidence>
<gene>
    <name evidence="19" type="ORF">BHAOGJBA_5315</name>
</gene>
<keyword evidence="9" id="KW-0808">Transferase</keyword>
<evidence type="ECO:0000256" key="15">
    <source>
        <dbReference type="ARBA" id="ARBA00023026"/>
    </source>
</evidence>
<dbReference type="InterPro" id="IPR000014">
    <property type="entry name" value="PAS"/>
</dbReference>
<dbReference type="Pfam" id="PF08448">
    <property type="entry name" value="PAS_4"/>
    <property type="match status" value="1"/>
</dbReference>